<organism evidence="2 3">
    <name type="scientific">Solirubrobacter deserti</name>
    <dbReference type="NCBI Taxonomy" id="2282478"/>
    <lineage>
        <taxon>Bacteria</taxon>
        <taxon>Bacillati</taxon>
        <taxon>Actinomycetota</taxon>
        <taxon>Thermoleophilia</taxon>
        <taxon>Solirubrobacterales</taxon>
        <taxon>Solirubrobacteraceae</taxon>
        <taxon>Solirubrobacter</taxon>
    </lineage>
</organism>
<gene>
    <name evidence="2" type="ORF">OJ962_25005</name>
</gene>
<evidence type="ECO:0000313" key="2">
    <source>
        <dbReference type="EMBL" id="MDA0140780.1"/>
    </source>
</evidence>
<dbReference type="EMBL" id="JAPCID010000045">
    <property type="protein sequence ID" value="MDA0140780.1"/>
    <property type="molecule type" value="Genomic_DNA"/>
</dbReference>
<dbReference type="RefSeq" id="WP_202958232.1">
    <property type="nucleotide sequence ID" value="NZ_JAPCID010000045.1"/>
</dbReference>
<feature type="region of interest" description="Disordered" evidence="1">
    <location>
        <begin position="310"/>
        <end position="355"/>
    </location>
</feature>
<reference evidence="2" key="1">
    <citation type="submission" date="2022-10" db="EMBL/GenBank/DDBJ databases">
        <title>The WGS of Solirubrobacter sp. CPCC 204708.</title>
        <authorList>
            <person name="Jiang Z."/>
        </authorList>
    </citation>
    <scope>NUCLEOTIDE SEQUENCE</scope>
    <source>
        <strain evidence="2">CPCC 204708</strain>
    </source>
</reference>
<feature type="region of interest" description="Disordered" evidence="1">
    <location>
        <begin position="1"/>
        <end position="28"/>
    </location>
</feature>
<comment type="caution">
    <text evidence="2">The sequence shown here is derived from an EMBL/GenBank/DDBJ whole genome shotgun (WGS) entry which is preliminary data.</text>
</comment>
<feature type="compositionally biased region" description="Low complexity" evidence="1">
    <location>
        <begin position="334"/>
        <end position="344"/>
    </location>
</feature>
<feature type="compositionally biased region" description="Acidic residues" evidence="1">
    <location>
        <begin position="345"/>
        <end position="355"/>
    </location>
</feature>
<sequence>MKPAERQPQPREPDPAVPAPGRAPGLPVRGALTPAAVLALQRNAGNHAVSQLLGRRPLLLREVSEEETVAQPTPDELATCRRCAAILDGLTQQARAELINGEVRDWVGDKFNTFMKFIAAGKDNLAVLWAANAIEERVYALLKTTKLPCDWKPQRAESMGSASKPDIVLLFADSKVGLIDVTSDAGHILRKAGNWVGGAKHIYAAEVLFAKIDLPHLSVIKQALGKTGRISIRIRVKKAGAIQKERKQQRDKDAARARRLWNTYGSVEKIAASESEFANAGEVRKFLRSVNFTAKGFKGKTRKALGGMDRIAQDEAKRKRARKARERRREIEAARANAPSGSDGSESESESESDG</sequence>
<accession>A0ABT4RQL6</accession>
<proteinExistence type="predicted"/>
<feature type="compositionally biased region" description="Basic and acidic residues" evidence="1">
    <location>
        <begin position="1"/>
        <end position="14"/>
    </location>
</feature>
<protein>
    <submittedName>
        <fullName evidence="2">Uncharacterized protein</fullName>
    </submittedName>
</protein>
<dbReference type="Proteomes" id="UP001147700">
    <property type="component" value="Unassembled WGS sequence"/>
</dbReference>
<name>A0ABT4RQL6_9ACTN</name>
<keyword evidence="3" id="KW-1185">Reference proteome</keyword>
<evidence type="ECO:0000256" key="1">
    <source>
        <dbReference type="SAM" id="MobiDB-lite"/>
    </source>
</evidence>
<evidence type="ECO:0000313" key="3">
    <source>
        <dbReference type="Proteomes" id="UP001147700"/>
    </source>
</evidence>